<protein>
    <submittedName>
        <fullName evidence="4">Amidinotransferase</fullName>
    </submittedName>
</protein>
<keyword evidence="5" id="KW-1185">Reference proteome</keyword>
<reference evidence="4 5" key="1">
    <citation type="submission" date="2020-02" db="EMBL/GenBank/DDBJ databases">
        <title>Nitrogenibacter mangrovi gen. nov., sp. nov. isolated from mangrove sediment, a denitrifying betaproteobacterium.</title>
        <authorList>
            <person name="Liao H."/>
            <person name="Tian Y."/>
        </authorList>
    </citation>
    <scope>NUCLEOTIDE SEQUENCE [LARGE SCALE GENOMIC DNA]</scope>
    <source>
        <strain evidence="4 5">M9-3-2</strain>
    </source>
</reference>
<feature type="active site" description="Nucleophile" evidence="3">
    <location>
        <position position="278"/>
    </location>
</feature>
<accession>A0A6C1B2Y7</accession>
<dbReference type="SUPFAM" id="SSF55909">
    <property type="entry name" value="Pentein"/>
    <property type="match status" value="1"/>
</dbReference>
<evidence type="ECO:0000313" key="5">
    <source>
        <dbReference type="Proteomes" id="UP000501991"/>
    </source>
</evidence>
<evidence type="ECO:0000256" key="2">
    <source>
        <dbReference type="ARBA" id="ARBA00022801"/>
    </source>
</evidence>
<feature type="active site" description="Proton donor" evidence="3">
    <location>
        <position position="182"/>
    </location>
</feature>
<dbReference type="EMBL" id="CP048836">
    <property type="protein sequence ID" value="QID16700.1"/>
    <property type="molecule type" value="Genomic_DNA"/>
</dbReference>
<dbReference type="GO" id="GO:0045429">
    <property type="term" value="P:positive regulation of nitric oxide biosynthetic process"/>
    <property type="evidence" value="ECO:0007669"/>
    <property type="project" value="TreeGrafter"/>
</dbReference>
<dbReference type="AlphaFoldDB" id="A0A6C1B2Y7"/>
<name>A0A6C1B2Y7_9RHOO</name>
<proteinExistence type="inferred from homology"/>
<dbReference type="GO" id="GO:0016403">
    <property type="term" value="F:dimethylargininase activity"/>
    <property type="evidence" value="ECO:0007669"/>
    <property type="project" value="TreeGrafter"/>
</dbReference>
<gene>
    <name evidence="4" type="ORF">G3580_03080</name>
</gene>
<keyword evidence="4" id="KW-0808">Transferase</keyword>
<dbReference type="GO" id="GO:0000052">
    <property type="term" value="P:citrulline metabolic process"/>
    <property type="evidence" value="ECO:0007669"/>
    <property type="project" value="TreeGrafter"/>
</dbReference>
<dbReference type="PANTHER" id="PTHR12737">
    <property type="entry name" value="DIMETHYLARGININE DIMETHYLAMINOHYDROLASE"/>
    <property type="match status" value="1"/>
</dbReference>
<comment type="similarity">
    <text evidence="1">Belongs to the DDAH family.</text>
</comment>
<dbReference type="GO" id="GO:0006525">
    <property type="term" value="P:arginine metabolic process"/>
    <property type="evidence" value="ECO:0007669"/>
    <property type="project" value="TreeGrafter"/>
</dbReference>
<evidence type="ECO:0000256" key="1">
    <source>
        <dbReference type="ARBA" id="ARBA00008532"/>
    </source>
</evidence>
<dbReference type="InterPro" id="IPR033199">
    <property type="entry name" value="DDAH-like"/>
</dbReference>
<dbReference type="RefSeq" id="WP_173763868.1">
    <property type="nucleotide sequence ID" value="NZ_CP048836.1"/>
</dbReference>
<keyword evidence="2" id="KW-0378">Hydrolase</keyword>
<dbReference type="GO" id="GO:0016597">
    <property type="term" value="F:amino acid binding"/>
    <property type="evidence" value="ECO:0007669"/>
    <property type="project" value="TreeGrafter"/>
</dbReference>
<dbReference type="Proteomes" id="UP000501991">
    <property type="component" value="Chromosome"/>
</dbReference>
<sequence length="306" mass="33360">MADPSDTAPHILLVDPAHFDVHYTINPWMQPQRWHAEAGALGRRARAGFDALVDTLERIGCRVSVMPGAPGLPDMVFPANAAVVLDGRALLARFRHAERQGEEAHFAELFERLRADGLLREVGRLPPGCVQEGAGDCIWDATRGQFWAGWGPRSSRIAADRLAAFFGQPVVPLELVTDRAYHLDVCFAPLCGGEVLWYPPALSMESRARVIAQVGADRLIAANEDELARFNVNAVNVGRDIVMSPCAPRLRTLLEGRGYRVHEVDVTPFMLAGGGAFCMTLRLDRQSPAAAGIAPASQEKHHGPDH</sequence>
<dbReference type="Pfam" id="PF19420">
    <property type="entry name" value="DDAH_eukar"/>
    <property type="match status" value="1"/>
</dbReference>
<dbReference type="GO" id="GO:0016740">
    <property type="term" value="F:transferase activity"/>
    <property type="evidence" value="ECO:0007669"/>
    <property type="project" value="UniProtKB-KW"/>
</dbReference>
<dbReference type="PANTHER" id="PTHR12737:SF9">
    <property type="entry name" value="DIMETHYLARGININASE"/>
    <property type="match status" value="1"/>
</dbReference>
<evidence type="ECO:0000256" key="3">
    <source>
        <dbReference type="PIRSR" id="PIRSR633199-1"/>
    </source>
</evidence>
<dbReference type="KEGG" id="azq:G3580_03080"/>
<evidence type="ECO:0000313" key="4">
    <source>
        <dbReference type="EMBL" id="QID16700.1"/>
    </source>
</evidence>
<organism evidence="4 5">
    <name type="scientific">Nitrogeniibacter mangrovi</name>
    <dbReference type="NCBI Taxonomy" id="2016596"/>
    <lineage>
        <taxon>Bacteria</taxon>
        <taxon>Pseudomonadati</taxon>
        <taxon>Pseudomonadota</taxon>
        <taxon>Betaproteobacteria</taxon>
        <taxon>Rhodocyclales</taxon>
        <taxon>Zoogloeaceae</taxon>
        <taxon>Nitrogeniibacter</taxon>
    </lineage>
</organism>
<dbReference type="Gene3D" id="3.75.10.10">
    <property type="entry name" value="L-arginine/glycine Amidinotransferase, Chain A"/>
    <property type="match status" value="1"/>
</dbReference>